<gene>
    <name evidence="3" type="ORF">HETIRDRAFT_451870</name>
</gene>
<reference evidence="3 4" key="1">
    <citation type="journal article" date="2012" name="New Phytol.">
        <title>Insight into trade-off between wood decay and parasitism from the genome of a fungal forest pathogen.</title>
        <authorList>
            <person name="Olson A."/>
            <person name="Aerts A."/>
            <person name="Asiegbu F."/>
            <person name="Belbahri L."/>
            <person name="Bouzid O."/>
            <person name="Broberg A."/>
            <person name="Canback B."/>
            <person name="Coutinho P.M."/>
            <person name="Cullen D."/>
            <person name="Dalman K."/>
            <person name="Deflorio G."/>
            <person name="van Diepen L.T."/>
            <person name="Dunand C."/>
            <person name="Duplessis S."/>
            <person name="Durling M."/>
            <person name="Gonthier P."/>
            <person name="Grimwood J."/>
            <person name="Fossdal C.G."/>
            <person name="Hansson D."/>
            <person name="Henrissat B."/>
            <person name="Hietala A."/>
            <person name="Himmelstrand K."/>
            <person name="Hoffmeister D."/>
            <person name="Hogberg N."/>
            <person name="James T.Y."/>
            <person name="Karlsson M."/>
            <person name="Kohler A."/>
            <person name="Kues U."/>
            <person name="Lee Y.H."/>
            <person name="Lin Y.C."/>
            <person name="Lind M."/>
            <person name="Lindquist E."/>
            <person name="Lombard V."/>
            <person name="Lucas S."/>
            <person name="Lunden K."/>
            <person name="Morin E."/>
            <person name="Murat C."/>
            <person name="Park J."/>
            <person name="Raffaello T."/>
            <person name="Rouze P."/>
            <person name="Salamov A."/>
            <person name="Schmutz J."/>
            <person name="Solheim H."/>
            <person name="Stahlberg J."/>
            <person name="Velez H."/>
            <person name="de Vries R.P."/>
            <person name="Wiebenga A."/>
            <person name="Woodward S."/>
            <person name="Yakovlev I."/>
            <person name="Garbelotto M."/>
            <person name="Martin F."/>
            <person name="Grigoriev I.V."/>
            <person name="Stenlid J."/>
        </authorList>
    </citation>
    <scope>NUCLEOTIDE SEQUENCE [LARGE SCALE GENOMIC DNA]</scope>
    <source>
        <strain evidence="3 4">TC 32-1</strain>
    </source>
</reference>
<dbReference type="Proteomes" id="UP000030671">
    <property type="component" value="Unassembled WGS sequence"/>
</dbReference>
<evidence type="ECO:0000256" key="2">
    <source>
        <dbReference type="SAM" id="SignalP"/>
    </source>
</evidence>
<feature type="chain" id="PRO_5004844275" evidence="2">
    <location>
        <begin position="20"/>
        <end position="60"/>
    </location>
</feature>
<keyword evidence="4" id="KW-1185">Reference proteome</keyword>
<dbReference type="EMBL" id="KI925459">
    <property type="protein sequence ID" value="ETW80214.1"/>
    <property type="molecule type" value="Genomic_DNA"/>
</dbReference>
<evidence type="ECO:0000313" key="4">
    <source>
        <dbReference type="Proteomes" id="UP000030671"/>
    </source>
</evidence>
<dbReference type="GeneID" id="20676208"/>
<accession>W4K387</accession>
<sequence>MSWMIVCVTAGGALQLLDAVYNASVPLSDVILTHPSPSPVPAAAPPASAAPHAKTSPTLG</sequence>
<proteinExistence type="predicted"/>
<evidence type="ECO:0000313" key="3">
    <source>
        <dbReference type="EMBL" id="ETW80214.1"/>
    </source>
</evidence>
<dbReference type="HOGENOM" id="CLU_208062_0_0_1"/>
<dbReference type="KEGG" id="hir:HETIRDRAFT_451870"/>
<feature type="region of interest" description="Disordered" evidence="1">
    <location>
        <begin position="36"/>
        <end position="60"/>
    </location>
</feature>
<evidence type="ECO:0000256" key="1">
    <source>
        <dbReference type="SAM" id="MobiDB-lite"/>
    </source>
</evidence>
<protein>
    <submittedName>
        <fullName evidence="3">Uncharacterized protein</fullName>
    </submittedName>
</protein>
<dbReference type="RefSeq" id="XP_009546994.1">
    <property type="nucleotide sequence ID" value="XM_009548699.1"/>
</dbReference>
<feature type="signal peptide" evidence="2">
    <location>
        <begin position="1"/>
        <end position="19"/>
    </location>
</feature>
<dbReference type="InParanoid" id="W4K387"/>
<organism evidence="3 4">
    <name type="scientific">Heterobasidion irregulare (strain TC 32-1)</name>
    <dbReference type="NCBI Taxonomy" id="747525"/>
    <lineage>
        <taxon>Eukaryota</taxon>
        <taxon>Fungi</taxon>
        <taxon>Dikarya</taxon>
        <taxon>Basidiomycota</taxon>
        <taxon>Agaricomycotina</taxon>
        <taxon>Agaricomycetes</taxon>
        <taxon>Russulales</taxon>
        <taxon>Bondarzewiaceae</taxon>
        <taxon>Heterobasidion</taxon>
        <taxon>Heterobasidion annosum species complex</taxon>
    </lineage>
</organism>
<dbReference type="AlphaFoldDB" id="W4K387"/>
<name>W4K387_HETIT</name>
<keyword evidence="2" id="KW-0732">Signal</keyword>